<dbReference type="Pfam" id="PF13378">
    <property type="entry name" value="MR_MLE_C"/>
    <property type="match status" value="1"/>
</dbReference>
<evidence type="ECO:0000313" key="4">
    <source>
        <dbReference type="EMBL" id="GAP37980.1"/>
    </source>
</evidence>
<accession>A0A0K8P6Y3</accession>
<evidence type="ECO:0000259" key="3">
    <source>
        <dbReference type="SMART" id="SM00922"/>
    </source>
</evidence>
<dbReference type="SFLD" id="SFLDG00180">
    <property type="entry name" value="muconate_cycloisomerase"/>
    <property type="match status" value="1"/>
</dbReference>
<dbReference type="InterPro" id="IPR029065">
    <property type="entry name" value="Enolase_C-like"/>
</dbReference>
<evidence type="ECO:0000313" key="5">
    <source>
        <dbReference type="Proteomes" id="UP000037660"/>
    </source>
</evidence>
<evidence type="ECO:0000256" key="2">
    <source>
        <dbReference type="SAM" id="MobiDB-lite"/>
    </source>
</evidence>
<name>A0A0K8P6Y3_PISS1</name>
<dbReference type="InterPro" id="IPR029017">
    <property type="entry name" value="Enolase-like_N"/>
</dbReference>
<protein>
    <submittedName>
        <fullName evidence="4">L-alanine-DL-glutamate epimerase</fullName>
    </submittedName>
</protein>
<dbReference type="GO" id="GO:0046872">
    <property type="term" value="F:metal ion binding"/>
    <property type="evidence" value="ECO:0007669"/>
    <property type="project" value="UniProtKB-KW"/>
</dbReference>
<dbReference type="STRING" id="1547922.ISF6_4174"/>
<keyword evidence="1" id="KW-0479">Metal-binding</keyword>
<reference evidence="4 5" key="2">
    <citation type="journal article" date="2016" name="Science">
        <title>A bacterium that degrades and assimilates poly(ethylene terephthalate).</title>
        <authorList>
            <person name="Yoshida S."/>
            <person name="Hiraga K."/>
            <person name="Takehana T."/>
            <person name="Taniguchi I."/>
            <person name="Yamaji H."/>
            <person name="Maeda Y."/>
            <person name="Toyohara K."/>
            <person name="Miyamoto K."/>
            <person name="Kimura Y."/>
            <person name="Oda K."/>
        </authorList>
    </citation>
    <scope>NUCLEOTIDE SEQUENCE [LARGE SCALE GENOMIC DNA]</scope>
    <source>
        <strain evidence="5">NBRC 110686 / TISTR 2288 / 201-F6</strain>
    </source>
</reference>
<dbReference type="SUPFAM" id="SSF54826">
    <property type="entry name" value="Enolase N-terminal domain-like"/>
    <property type="match status" value="1"/>
</dbReference>
<dbReference type="GO" id="GO:0003824">
    <property type="term" value="F:catalytic activity"/>
    <property type="evidence" value="ECO:0007669"/>
    <property type="project" value="UniProtKB-ARBA"/>
</dbReference>
<dbReference type="RefSeq" id="WP_054021881.1">
    <property type="nucleotide sequence ID" value="NZ_BBYR01000065.1"/>
</dbReference>
<dbReference type="Proteomes" id="UP000037660">
    <property type="component" value="Unassembled WGS sequence"/>
</dbReference>
<keyword evidence="5" id="KW-1185">Reference proteome</keyword>
<dbReference type="OrthoDB" id="8837888at2"/>
<comment type="caution">
    <text evidence="4">The sequence shown here is derived from an EMBL/GenBank/DDBJ whole genome shotgun (WGS) entry which is preliminary data.</text>
</comment>
<proteinExistence type="predicted"/>
<dbReference type="PANTHER" id="PTHR48073:SF2">
    <property type="entry name" value="O-SUCCINYLBENZOATE SYNTHASE"/>
    <property type="match status" value="1"/>
</dbReference>
<organism evidence="4 5">
    <name type="scientific">Piscinibacter sakaiensis</name>
    <name type="common">Ideonella sakaiensis</name>
    <dbReference type="NCBI Taxonomy" id="1547922"/>
    <lineage>
        <taxon>Bacteria</taxon>
        <taxon>Pseudomonadati</taxon>
        <taxon>Pseudomonadota</taxon>
        <taxon>Betaproteobacteria</taxon>
        <taxon>Burkholderiales</taxon>
        <taxon>Sphaerotilaceae</taxon>
        <taxon>Piscinibacter</taxon>
    </lineage>
</organism>
<dbReference type="SMART" id="SM00922">
    <property type="entry name" value="MR_MLE"/>
    <property type="match status" value="1"/>
</dbReference>
<dbReference type="SFLD" id="SFLDS00001">
    <property type="entry name" value="Enolase"/>
    <property type="match status" value="1"/>
</dbReference>
<dbReference type="Gene3D" id="3.20.20.120">
    <property type="entry name" value="Enolase-like C-terminal domain"/>
    <property type="match status" value="1"/>
</dbReference>
<dbReference type="SUPFAM" id="SSF51604">
    <property type="entry name" value="Enolase C-terminal domain-like"/>
    <property type="match status" value="1"/>
</dbReference>
<dbReference type="PANTHER" id="PTHR48073">
    <property type="entry name" value="O-SUCCINYLBENZOATE SYNTHASE-RELATED"/>
    <property type="match status" value="1"/>
</dbReference>
<reference evidence="5" key="1">
    <citation type="submission" date="2015-07" db="EMBL/GenBank/DDBJ databases">
        <title>Discovery of a poly(ethylene terephthalate assimilation.</title>
        <authorList>
            <person name="Yoshida S."/>
            <person name="Hiraga K."/>
            <person name="Takehana T."/>
            <person name="Taniguchi I."/>
            <person name="Yamaji H."/>
            <person name="Maeda Y."/>
            <person name="Toyohara K."/>
            <person name="Miyamoto K."/>
            <person name="Kimura Y."/>
            <person name="Oda K."/>
        </authorList>
    </citation>
    <scope>NUCLEOTIDE SEQUENCE [LARGE SCALE GENOMIC DNA]</scope>
    <source>
        <strain evidence="5">NBRC 110686 / TISTR 2288 / 201-F6</strain>
    </source>
</reference>
<evidence type="ECO:0000256" key="1">
    <source>
        <dbReference type="ARBA" id="ARBA00022723"/>
    </source>
</evidence>
<sequence>MTARSEPAPPGPAIAAVTLHRLRLPLHRPYRLAFGDLPAFDTLLVELRDAEGRSGFGEATFLPGYGEESLDEAWPLACLVADAAIGRSASALVDAVARRFAGRPFAATAWRTALDMLAGHPALAGHAEGLRVPLLALLNADDPARAADEFEALLAQGFRTVKVKVGLAGGGDLARLRWIQRLVDGRALIRIDANQAFAPDAAAALLAALDPQGIELFEQPCAAADWAGHARAAAASRVPLMLDESIYGLDDIDRAARERLAAWLKVKLVKFAGLDALGTAMDRIRSHGLRAVLGNGVAADVGCWMEACVAAGRLDNAGEMNGWLKLRRPLLADPPRLEGGALVLPPGWRPALDPDAVQQQALQRHEAPRRRGPAH</sequence>
<dbReference type="Gene3D" id="3.30.390.10">
    <property type="entry name" value="Enolase-like, N-terminal domain"/>
    <property type="match status" value="1"/>
</dbReference>
<feature type="region of interest" description="Disordered" evidence="2">
    <location>
        <begin position="356"/>
        <end position="375"/>
    </location>
</feature>
<dbReference type="InterPro" id="IPR013342">
    <property type="entry name" value="Mandelate_racemase_C"/>
</dbReference>
<dbReference type="EMBL" id="BBYR01000065">
    <property type="protein sequence ID" value="GAP37980.1"/>
    <property type="molecule type" value="Genomic_DNA"/>
</dbReference>
<dbReference type="AlphaFoldDB" id="A0A0K8P6Y3"/>
<feature type="domain" description="Mandelate racemase/muconate lactonizing enzyme C-terminal" evidence="3">
    <location>
        <begin position="143"/>
        <end position="239"/>
    </location>
</feature>
<dbReference type="InterPro" id="IPR036849">
    <property type="entry name" value="Enolase-like_C_sf"/>
</dbReference>
<gene>
    <name evidence="4" type="ORF">ISF6_4174</name>
</gene>